<feature type="region of interest" description="Disordered" evidence="2">
    <location>
        <begin position="650"/>
        <end position="686"/>
    </location>
</feature>
<feature type="compositionally biased region" description="Basic and acidic residues" evidence="2">
    <location>
        <begin position="661"/>
        <end position="671"/>
    </location>
</feature>
<evidence type="ECO:0000313" key="5">
    <source>
        <dbReference type="Proteomes" id="UP000706124"/>
    </source>
</evidence>
<dbReference type="SUPFAM" id="SSF54928">
    <property type="entry name" value="RNA-binding domain, RBD"/>
    <property type="match status" value="2"/>
</dbReference>
<dbReference type="PANTHER" id="PTHR15241:SF386">
    <property type="entry name" value="RNA-BINDING REGION RNP-1 DOMAIN-CONTAINING PROTEIN-RELATED"/>
    <property type="match status" value="1"/>
</dbReference>
<dbReference type="Gene3D" id="3.30.70.330">
    <property type="match status" value="2"/>
</dbReference>
<dbReference type="OrthoDB" id="410044at2759"/>
<gene>
    <name evidence="4" type="ORF">E4U60_002770</name>
</gene>
<protein>
    <recommendedName>
        <fullName evidence="3">RRM domain-containing protein</fullName>
    </recommendedName>
</protein>
<dbReference type="GO" id="GO:0003723">
    <property type="term" value="F:RNA binding"/>
    <property type="evidence" value="ECO:0007669"/>
    <property type="project" value="UniProtKB-UniRule"/>
</dbReference>
<feature type="domain" description="RRM" evidence="3">
    <location>
        <begin position="135"/>
        <end position="213"/>
    </location>
</feature>
<keyword evidence="5" id="KW-1185">Reference proteome</keyword>
<reference evidence="4 5" key="1">
    <citation type="journal article" date="2020" name="bioRxiv">
        <title>Whole genome comparisons of ergot fungi reveals the divergence and evolution of species within the genus Claviceps are the result of varying mechanisms driving genome evolution and host range expansion.</title>
        <authorList>
            <person name="Wyka S.A."/>
            <person name="Mondo S.J."/>
            <person name="Liu M."/>
            <person name="Dettman J."/>
            <person name="Nalam V."/>
            <person name="Broders K.D."/>
        </authorList>
    </citation>
    <scope>NUCLEOTIDE SEQUENCE [LARGE SCALE GENOMIC DNA]</scope>
    <source>
        <strain evidence="4 5">CCC 1485</strain>
    </source>
</reference>
<feature type="region of interest" description="Disordered" evidence="2">
    <location>
        <begin position="1"/>
        <end position="79"/>
    </location>
</feature>
<feature type="compositionally biased region" description="Polar residues" evidence="2">
    <location>
        <begin position="674"/>
        <end position="686"/>
    </location>
</feature>
<sequence>MTSKQPAGVKDSGQPPSLGAGLNFVRKSASHEPLGLDASSLSRADHDTGIKRGSTSVTTSPTRSPAKHRHQAASGEDDSKAVNYSEFLVGSSAEDDVFAEGSSETAVALSSPSKAEPVQTNPTSIDAQGIYPGTACMFVANLSQPYDDRTLELEVTKAFSQFGEVWVKIKRDGSQMPFAFCQFTRDDHAQNAVKFGKGMIILGRPCRTEMARAHSSFIVFKRSGEPTSLAEATDLLGQLGQVAKAEFVQENIQTSLHIPRAVLVTYKMYDNRRDPVKYFAQNQNFFVAANDPKRIPDVNGVTLFRPAWDGGRGLMEQYDKDRRSAFIGNLPIGMTEEVLHSIASSYGEVVGVQLYKKLIPGANGLKHCFGFIEFTRPDSADGLITSIHGSEIEGHRVRVERKHSRTFATPQRAPVQLRHVRSTIPRRPVPSGSEMTASADGFNVTSPTGTFRTSVHAMTCNSKSVMYGRVRRPRDTIFNPDTSVGIALSSSDLRHSASQNFVPSRGAESQPAEVAKSETSSFNHKAIESKPSEGQVAGTSSTEGNIAGVQYQGEEPATPSKYHTQVAMPEMKPRATSPTANQADCNVGFPQPPPMGWMPTYSHYGYPYMGAPMTPQGGPGMLYGGYMAPPYYGTMCDMFGNLMVSPTPMMSPYHASQPPHAPDDAPGRAEENTDSQQQSDPRNTRE</sequence>
<dbReference type="AlphaFoldDB" id="A0A9P7MIL5"/>
<dbReference type="PROSITE" id="PS50102">
    <property type="entry name" value="RRM"/>
    <property type="match status" value="2"/>
</dbReference>
<dbReference type="EMBL" id="SRPO01000023">
    <property type="protein sequence ID" value="KAG5947684.1"/>
    <property type="molecule type" value="Genomic_DNA"/>
</dbReference>
<dbReference type="PANTHER" id="PTHR15241">
    <property type="entry name" value="TRANSFORMER-2-RELATED"/>
    <property type="match status" value="1"/>
</dbReference>
<dbReference type="Proteomes" id="UP000706124">
    <property type="component" value="Unassembled WGS sequence"/>
</dbReference>
<organism evidence="4 5">
    <name type="scientific">Claviceps pazoutovae</name>
    <dbReference type="NCBI Taxonomy" id="1649127"/>
    <lineage>
        <taxon>Eukaryota</taxon>
        <taxon>Fungi</taxon>
        <taxon>Dikarya</taxon>
        <taxon>Ascomycota</taxon>
        <taxon>Pezizomycotina</taxon>
        <taxon>Sordariomycetes</taxon>
        <taxon>Hypocreomycetidae</taxon>
        <taxon>Hypocreales</taxon>
        <taxon>Clavicipitaceae</taxon>
        <taxon>Claviceps</taxon>
    </lineage>
</organism>
<name>A0A9P7MIL5_9HYPO</name>
<feature type="region of interest" description="Disordered" evidence="2">
    <location>
        <begin position="103"/>
        <end position="126"/>
    </location>
</feature>
<evidence type="ECO:0000313" key="4">
    <source>
        <dbReference type="EMBL" id="KAG5947684.1"/>
    </source>
</evidence>
<dbReference type="InterPro" id="IPR035979">
    <property type="entry name" value="RBD_domain_sf"/>
</dbReference>
<evidence type="ECO:0000259" key="3">
    <source>
        <dbReference type="PROSITE" id="PS50102"/>
    </source>
</evidence>
<dbReference type="Pfam" id="PF00076">
    <property type="entry name" value="RRM_1"/>
    <property type="match status" value="2"/>
</dbReference>
<keyword evidence="1" id="KW-0694">RNA-binding</keyword>
<comment type="caution">
    <text evidence="4">The sequence shown here is derived from an EMBL/GenBank/DDBJ whole genome shotgun (WGS) entry which is preliminary data.</text>
</comment>
<dbReference type="SMART" id="SM00360">
    <property type="entry name" value="RRM"/>
    <property type="match status" value="2"/>
</dbReference>
<feature type="domain" description="RRM" evidence="3">
    <location>
        <begin position="323"/>
        <end position="404"/>
    </location>
</feature>
<feature type="region of interest" description="Disordered" evidence="2">
    <location>
        <begin position="497"/>
        <end position="541"/>
    </location>
</feature>
<accession>A0A9P7MIL5</accession>
<evidence type="ECO:0000256" key="1">
    <source>
        <dbReference type="PROSITE-ProRule" id="PRU00176"/>
    </source>
</evidence>
<dbReference type="InterPro" id="IPR012677">
    <property type="entry name" value="Nucleotide-bd_a/b_plait_sf"/>
</dbReference>
<proteinExistence type="predicted"/>
<evidence type="ECO:0000256" key="2">
    <source>
        <dbReference type="SAM" id="MobiDB-lite"/>
    </source>
</evidence>
<dbReference type="InterPro" id="IPR000504">
    <property type="entry name" value="RRM_dom"/>
</dbReference>
<feature type="compositionally biased region" description="Low complexity" evidence="2">
    <location>
        <begin position="54"/>
        <end position="64"/>
    </location>
</feature>
<dbReference type="CDD" id="cd00590">
    <property type="entry name" value="RRM_SF"/>
    <property type="match status" value="1"/>
</dbReference>